<keyword evidence="9" id="KW-1185">Reference proteome</keyword>
<feature type="transmembrane region" description="Helical" evidence="7">
    <location>
        <begin position="464"/>
        <end position="482"/>
    </location>
</feature>
<evidence type="ECO:0000256" key="4">
    <source>
        <dbReference type="ARBA" id="ARBA00022692"/>
    </source>
</evidence>
<comment type="subcellular location">
    <subcellularLocation>
        <location evidence="1">Membrane</location>
        <topology evidence="1">Multi-pass membrane protein</topology>
    </subcellularLocation>
</comment>
<dbReference type="Pfam" id="PF00860">
    <property type="entry name" value="Xan_ur_permease"/>
    <property type="match status" value="1"/>
</dbReference>
<reference evidence="8" key="1">
    <citation type="journal article" date="2020" name="BMC Genomics">
        <title>Correction to: Identification and distribution of gene clusters required for synthesis of sphingolipid metabolism inhibitors in diverse species of the filamentous fungus Fusarium.</title>
        <authorList>
            <person name="Kim H.S."/>
            <person name="Lohmar J.M."/>
            <person name="Busman M."/>
            <person name="Brown D.W."/>
            <person name="Naumann T.A."/>
            <person name="Divon H.H."/>
            <person name="Lysoe E."/>
            <person name="Uhlig S."/>
            <person name="Proctor R.H."/>
        </authorList>
    </citation>
    <scope>NUCLEOTIDE SEQUENCE</scope>
    <source>
        <strain evidence="8">NRRL 20472</strain>
    </source>
</reference>
<evidence type="ECO:0000256" key="7">
    <source>
        <dbReference type="SAM" id="Phobius"/>
    </source>
</evidence>
<reference evidence="8" key="2">
    <citation type="submission" date="2020-05" db="EMBL/GenBank/DDBJ databases">
        <authorList>
            <person name="Kim H.-S."/>
            <person name="Proctor R.H."/>
            <person name="Brown D.W."/>
        </authorList>
    </citation>
    <scope>NUCLEOTIDE SEQUENCE</scope>
    <source>
        <strain evidence="8">NRRL 20472</strain>
    </source>
</reference>
<dbReference type="PANTHER" id="PTHR43337:SF3">
    <property type="entry name" value="PURINE TRANSPORTER"/>
    <property type="match status" value="1"/>
</dbReference>
<keyword evidence="3" id="KW-0813">Transport</keyword>
<protein>
    <recommendedName>
        <fullName evidence="10">Xanthine/uracil permease</fullName>
    </recommendedName>
</protein>
<dbReference type="AlphaFoldDB" id="A0A8H4T191"/>
<dbReference type="GO" id="GO:0005345">
    <property type="term" value="F:purine nucleobase transmembrane transporter activity"/>
    <property type="evidence" value="ECO:0007669"/>
    <property type="project" value="TreeGrafter"/>
</dbReference>
<feature type="transmembrane region" description="Helical" evidence="7">
    <location>
        <begin position="336"/>
        <end position="356"/>
    </location>
</feature>
<name>A0A8H4T191_9HYPO</name>
<dbReference type="GO" id="GO:0005886">
    <property type="term" value="C:plasma membrane"/>
    <property type="evidence" value="ECO:0007669"/>
    <property type="project" value="TreeGrafter"/>
</dbReference>
<evidence type="ECO:0000256" key="3">
    <source>
        <dbReference type="ARBA" id="ARBA00022448"/>
    </source>
</evidence>
<evidence type="ECO:0000256" key="5">
    <source>
        <dbReference type="ARBA" id="ARBA00022989"/>
    </source>
</evidence>
<comment type="caution">
    <text evidence="8">The sequence shown here is derived from an EMBL/GenBank/DDBJ whole genome shotgun (WGS) entry which is preliminary data.</text>
</comment>
<comment type="similarity">
    <text evidence="2">Belongs to the nucleobase:cation symporter-2 (NCS2) (TC 2.A.40) family. Azg-like subfamily.</text>
</comment>
<gene>
    <name evidence="8" type="ORF">FSARC_13465</name>
</gene>
<evidence type="ECO:0000313" key="9">
    <source>
        <dbReference type="Proteomes" id="UP000622797"/>
    </source>
</evidence>
<proteinExistence type="inferred from homology"/>
<feature type="transmembrane region" description="Helical" evidence="7">
    <location>
        <begin position="196"/>
        <end position="216"/>
    </location>
</feature>
<dbReference type="PANTHER" id="PTHR43337">
    <property type="entry name" value="XANTHINE/URACIL PERMEASE C887.17-RELATED"/>
    <property type="match status" value="1"/>
</dbReference>
<dbReference type="GO" id="GO:0015853">
    <property type="term" value="P:adenine transport"/>
    <property type="evidence" value="ECO:0007669"/>
    <property type="project" value="TreeGrafter"/>
</dbReference>
<dbReference type="GO" id="GO:0015854">
    <property type="term" value="P:guanine transport"/>
    <property type="evidence" value="ECO:0007669"/>
    <property type="project" value="TreeGrafter"/>
</dbReference>
<dbReference type="OrthoDB" id="431212at2759"/>
<keyword evidence="5 7" id="KW-1133">Transmembrane helix</keyword>
<dbReference type="InterPro" id="IPR045018">
    <property type="entry name" value="Azg-like"/>
</dbReference>
<evidence type="ECO:0000313" key="8">
    <source>
        <dbReference type="EMBL" id="KAF4949481.1"/>
    </source>
</evidence>
<dbReference type="InterPro" id="IPR006043">
    <property type="entry name" value="NCS2"/>
</dbReference>
<organism evidence="8 9">
    <name type="scientific">Fusarium sarcochroum</name>
    <dbReference type="NCBI Taxonomy" id="1208366"/>
    <lineage>
        <taxon>Eukaryota</taxon>
        <taxon>Fungi</taxon>
        <taxon>Dikarya</taxon>
        <taxon>Ascomycota</taxon>
        <taxon>Pezizomycotina</taxon>
        <taxon>Sordariomycetes</taxon>
        <taxon>Hypocreomycetidae</taxon>
        <taxon>Hypocreales</taxon>
        <taxon>Nectriaceae</taxon>
        <taxon>Fusarium</taxon>
        <taxon>Fusarium lateritium species complex</taxon>
    </lineage>
</organism>
<sequence>MENRKRRPGGIANWAARFNRCVASSFIGRYFRLEGNHQPKEITGSTFLNELRAGATTFAAMTYIIAVNASILSQTGGPCLCDEKNRIDCDKVASYATCKEEVRRDLVMATSAIAALSSFMFGLVTNLPIALAPGMGLNAYFAFQVVGYNGSGNIPYGVALTAVFAEGLIFVFLALTGMRQWLVKLIPSTIKTATGAGIGLFLSEIGLAYGTGIGAITGGWNATPLAIAGCPIEKINPQTQMCDGGVMSSPKMWTAIFAGGLLTVYLMAFRVKYAFIIGIALVSILSWPRNTSITYFPHTPEGDSRFELFSQITSFRPMKHTLNALDWDIGRHGTQFALALFTFLYVDIIDATATMYSMVRFCGVMDDRDGDFPRSTLAYCCDAISISISALLGCSPVTAFIESGAGIAEGGRTGLTAMTTGLCFLLAVIFGPIFASVPPWATGCTLILVGCMMTRQITQINWRYIGDTLPSFVVIAFVPFSYSVAYGIIAGMFLYTAINLMIAVTVRISGGRLEPQDYDMKEYWTWKAPGRKPWYVRVFRNVTHSGKNMNESNMPAFHTSNGSDCEMVRVASSDERKDNGVDASVSMPRRTLSKFSR</sequence>
<dbReference type="Proteomes" id="UP000622797">
    <property type="component" value="Unassembled WGS sequence"/>
</dbReference>
<keyword evidence="6 7" id="KW-0472">Membrane</keyword>
<evidence type="ECO:0000256" key="6">
    <source>
        <dbReference type="ARBA" id="ARBA00023136"/>
    </source>
</evidence>
<accession>A0A8H4T191</accession>
<feature type="transmembrane region" description="Helical" evidence="7">
    <location>
        <begin position="113"/>
        <end position="134"/>
    </location>
</feature>
<feature type="transmembrane region" description="Helical" evidence="7">
    <location>
        <begin position="256"/>
        <end position="285"/>
    </location>
</feature>
<evidence type="ECO:0000256" key="2">
    <source>
        <dbReference type="ARBA" id="ARBA00005697"/>
    </source>
</evidence>
<evidence type="ECO:0000256" key="1">
    <source>
        <dbReference type="ARBA" id="ARBA00004141"/>
    </source>
</evidence>
<dbReference type="EMBL" id="JABEXW010001007">
    <property type="protein sequence ID" value="KAF4949481.1"/>
    <property type="molecule type" value="Genomic_DNA"/>
</dbReference>
<keyword evidence="4 7" id="KW-0812">Transmembrane</keyword>
<feature type="transmembrane region" description="Helical" evidence="7">
    <location>
        <begin position="154"/>
        <end position="175"/>
    </location>
</feature>
<evidence type="ECO:0008006" key="10">
    <source>
        <dbReference type="Google" id="ProtNLM"/>
    </source>
</evidence>